<dbReference type="InParanoid" id="A0A1E7ESZ0"/>
<dbReference type="KEGG" id="fcy:FRACYDRAFT_220820"/>
<reference evidence="1 2" key="1">
    <citation type="submission" date="2016-09" db="EMBL/GenBank/DDBJ databases">
        <title>Extensive genetic diversity and differential bi-allelic expression allows diatom success in the polar Southern Ocean.</title>
        <authorList>
            <consortium name="DOE Joint Genome Institute"/>
            <person name="Mock T."/>
            <person name="Otillar R.P."/>
            <person name="Strauss J."/>
            <person name="Dupont C."/>
            <person name="Frickenhaus S."/>
            <person name="Maumus F."/>
            <person name="Mcmullan M."/>
            <person name="Sanges R."/>
            <person name="Schmutz J."/>
            <person name="Toseland A."/>
            <person name="Valas R."/>
            <person name="Veluchamy A."/>
            <person name="Ward B.J."/>
            <person name="Allen A."/>
            <person name="Barry K."/>
            <person name="Falciatore A."/>
            <person name="Ferrante M."/>
            <person name="Fortunato A.E."/>
            <person name="Gloeckner G."/>
            <person name="Gruber A."/>
            <person name="Hipkin R."/>
            <person name="Janech M."/>
            <person name="Kroth P."/>
            <person name="Leese F."/>
            <person name="Lindquist E."/>
            <person name="Lyon B.R."/>
            <person name="Martin J."/>
            <person name="Mayer C."/>
            <person name="Parker M."/>
            <person name="Quesneville H."/>
            <person name="Raymond J."/>
            <person name="Uhlig C."/>
            <person name="Valentin K.U."/>
            <person name="Worden A.Z."/>
            <person name="Armbrust E.V."/>
            <person name="Bowler C."/>
            <person name="Green B."/>
            <person name="Moulton V."/>
            <person name="Van Oosterhout C."/>
            <person name="Grigoriev I."/>
        </authorList>
    </citation>
    <scope>NUCLEOTIDE SEQUENCE [LARGE SCALE GENOMIC DNA]</scope>
    <source>
        <strain evidence="1 2">CCMP1102</strain>
    </source>
</reference>
<accession>A0A1E7ESZ0</accession>
<evidence type="ECO:0000313" key="2">
    <source>
        <dbReference type="Proteomes" id="UP000095751"/>
    </source>
</evidence>
<organism evidence="1 2">
    <name type="scientific">Fragilariopsis cylindrus CCMP1102</name>
    <dbReference type="NCBI Taxonomy" id="635003"/>
    <lineage>
        <taxon>Eukaryota</taxon>
        <taxon>Sar</taxon>
        <taxon>Stramenopiles</taxon>
        <taxon>Ochrophyta</taxon>
        <taxon>Bacillariophyta</taxon>
        <taxon>Bacillariophyceae</taxon>
        <taxon>Bacillariophycidae</taxon>
        <taxon>Bacillariales</taxon>
        <taxon>Bacillariaceae</taxon>
        <taxon>Fragilariopsis</taxon>
    </lineage>
</organism>
<dbReference type="EMBL" id="KV784378">
    <property type="protein sequence ID" value="OEU08992.1"/>
    <property type="molecule type" value="Genomic_DNA"/>
</dbReference>
<keyword evidence="2" id="KW-1185">Reference proteome</keyword>
<dbReference type="AlphaFoldDB" id="A0A1E7ESZ0"/>
<proteinExistence type="predicted"/>
<dbReference type="Proteomes" id="UP000095751">
    <property type="component" value="Unassembled WGS sequence"/>
</dbReference>
<protein>
    <submittedName>
        <fullName evidence="1">Uncharacterized protein</fullName>
    </submittedName>
</protein>
<name>A0A1E7ESZ0_9STRA</name>
<evidence type="ECO:0000313" key="1">
    <source>
        <dbReference type="EMBL" id="OEU08992.1"/>
    </source>
</evidence>
<sequence>MKNDEKEPAKWKVIKNGSRVIELEDGSIFVLLPADETPQALNDVLYKTQHEGKFSHQGATGMSLGFVFRSVKSKSLFHRSTNCWQWELDKKYKQVVTGSLKGKWGKKHEEFPVRNPKAARDVNAIKNNVKKFINNLKTLKTL</sequence>
<gene>
    <name evidence="1" type="ORF">FRACYDRAFT_220820</name>
</gene>